<evidence type="ECO:0000256" key="5">
    <source>
        <dbReference type="ARBA" id="ARBA00022989"/>
    </source>
</evidence>
<sequence length="448" mass="50367">MSSLKQKAIKGTIWTLVGYGCGNVLRLANNLILTRLLEPELFGLMALANSFLTGINLFSDIGIKPSIIQNERGDDPDFLNTAWTLQVIRSWFIWLVCLVASVPLSKFYNEPVIGWLLPLIGFSVIINGFSSTNIATLNRRLMVAKLTLFNLVVKSISLVVMVIWALFNPTIWALVVGNFCSSVFGMIRSYLILPGKFNRFAWDKSAVKELFSFGRWVFISTIMVFLATQADRLILGKLVSKEMLGVYSVAFIFSQIPKNLLSSVNQQVIFPIISSQKDLPRKQLRAKIEKKRWLILFGLMAIIILLGSFGDIIILNLYDQRYYDAAWMLPILAVGMWPFVLNQTNSPALIAIGKPFYLAIGNFSKFMFMVILLPPAFQSMGLLGAIIVVAFNDLPVYVGMNYGLWREKLASNLQDFICTIILIVLLALVLAGRYYLGFGFPLERIINI</sequence>
<dbReference type="PANTHER" id="PTHR30250:SF10">
    <property type="entry name" value="LIPOPOLYSACCHARIDE BIOSYNTHESIS PROTEIN WZXC"/>
    <property type="match status" value="1"/>
</dbReference>
<keyword evidence="9" id="KW-1185">Reference proteome</keyword>
<dbReference type="OrthoDB" id="9770347at2"/>
<evidence type="ECO:0000256" key="6">
    <source>
        <dbReference type="ARBA" id="ARBA00023136"/>
    </source>
</evidence>
<gene>
    <name evidence="8" type="ordered locus">PCC7424_2653</name>
</gene>
<keyword evidence="6 7" id="KW-0472">Membrane</keyword>
<feature type="transmembrane region" description="Helical" evidence="7">
    <location>
        <begin position="113"/>
        <end position="134"/>
    </location>
</feature>
<dbReference type="AlphaFoldDB" id="B7KKU7"/>
<protein>
    <submittedName>
        <fullName evidence="8">Polysaccharide biosynthesis protein</fullName>
    </submittedName>
</protein>
<evidence type="ECO:0000256" key="4">
    <source>
        <dbReference type="ARBA" id="ARBA00022692"/>
    </source>
</evidence>
<dbReference type="InterPro" id="IPR050833">
    <property type="entry name" value="Poly_Biosynth_Transport"/>
</dbReference>
<feature type="transmembrane region" description="Helical" evidence="7">
    <location>
        <begin position="146"/>
        <end position="165"/>
    </location>
</feature>
<name>B7KKU7_GLOC7</name>
<evidence type="ECO:0000256" key="7">
    <source>
        <dbReference type="SAM" id="Phobius"/>
    </source>
</evidence>
<organism evidence="8 9">
    <name type="scientific">Gloeothece citriformis (strain PCC 7424)</name>
    <name type="common">Cyanothece sp. (strain PCC 7424)</name>
    <dbReference type="NCBI Taxonomy" id="65393"/>
    <lineage>
        <taxon>Bacteria</taxon>
        <taxon>Bacillati</taxon>
        <taxon>Cyanobacteriota</taxon>
        <taxon>Cyanophyceae</taxon>
        <taxon>Oscillatoriophycideae</taxon>
        <taxon>Chroococcales</taxon>
        <taxon>Aphanothecaceae</taxon>
        <taxon>Gloeothece</taxon>
        <taxon>Gloeothece citriformis</taxon>
    </lineage>
</organism>
<dbReference type="GO" id="GO:0005886">
    <property type="term" value="C:plasma membrane"/>
    <property type="evidence" value="ECO:0007669"/>
    <property type="project" value="UniProtKB-SubCell"/>
</dbReference>
<evidence type="ECO:0000313" key="8">
    <source>
        <dbReference type="EMBL" id="ACK71066.1"/>
    </source>
</evidence>
<dbReference type="PANTHER" id="PTHR30250">
    <property type="entry name" value="PST FAMILY PREDICTED COLANIC ACID TRANSPORTER"/>
    <property type="match status" value="1"/>
</dbReference>
<dbReference type="Proteomes" id="UP000002384">
    <property type="component" value="Chromosome"/>
</dbReference>
<evidence type="ECO:0000256" key="1">
    <source>
        <dbReference type="ARBA" id="ARBA00004651"/>
    </source>
</evidence>
<dbReference type="PROSITE" id="PS51257">
    <property type="entry name" value="PROKAR_LIPOPROTEIN"/>
    <property type="match status" value="1"/>
</dbReference>
<dbReference type="eggNOG" id="COG2244">
    <property type="taxonomic scope" value="Bacteria"/>
</dbReference>
<keyword evidence="5 7" id="KW-1133">Transmembrane helix</keyword>
<accession>B7KKU7</accession>
<evidence type="ECO:0000313" key="9">
    <source>
        <dbReference type="Proteomes" id="UP000002384"/>
    </source>
</evidence>
<feature type="transmembrane region" description="Helical" evidence="7">
    <location>
        <begin position="383"/>
        <end position="404"/>
    </location>
</feature>
<keyword evidence="4 7" id="KW-0812">Transmembrane</keyword>
<feature type="transmembrane region" description="Helical" evidence="7">
    <location>
        <begin position="416"/>
        <end position="436"/>
    </location>
</feature>
<reference evidence="9" key="1">
    <citation type="journal article" date="2011" name="MBio">
        <title>Novel metabolic attributes of the genus Cyanothece, comprising a group of unicellular nitrogen-fixing Cyanobacteria.</title>
        <authorList>
            <person name="Bandyopadhyay A."/>
            <person name="Elvitigala T."/>
            <person name="Welsh E."/>
            <person name="Stockel J."/>
            <person name="Liberton M."/>
            <person name="Min H."/>
            <person name="Sherman L.A."/>
            <person name="Pakrasi H.B."/>
        </authorList>
    </citation>
    <scope>NUCLEOTIDE SEQUENCE [LARGE SCALE GENOMIC DNA]</scope>
    <source>
        <strain evidence="9">PCC 7424</strain>
    </source>
</reference>
<feature type="transmembrane region" description="Helical" evidence="7">
    <location>
        <begin position="171"/>
        <end position="193"/>
    </location>
</feature>
<dbReference type="HOGENOM" id="CLU_026911_3_2_3"/>
<keyword evidence="3" id="KW-1003">Cell membrane</keyword>
<dbReference type="STRING" id="65393.PCC7424_2653"/>
<proteinExistence type="inferred from homology"/>
<evidence type="ECO:0000256" key="3">
    <source>
        <dbReference type="ARBA" id="ARBA00022475"/>
    </source>
</evidence>
<dbReference type="RefSeq" id="WP_015954667.1">
    <property type="nucleotide sequence ID" value="NC_011729.1"/>
</dbReference>
<dbReference type="Pfam" id="PF13440">
    <property type="entry name" value="Polysacc_synt_3"/>
    <property type="match status" value="1"/>
</dbReference>
<evidence type="ECO:0000256" key="2">
    <source>
        <dbReference type="ARBA" id="ARBA00007430"/>
    </source>
</evidence>
<feature type="transmembrane region" description="Helical" evidence="7">
    <location>
        <begin position="293"/>
        <end position="315"/>
    </location>
</feature>
<feature type="transmembrane region" description="Helical" evidence="7">
    <location>
        <begin position="327"/>
        <end position="344"/>
    </location>
</feature>
<dbReference type="KEGG" id="cyc:PCC7424_2653"/>
<comment type="similarity">
    <text evidence="2">Belongs to the polysaccharide synthase family.</text>
</comment>
<comment type="subcellular location">
    <subcellularLocation>
        <location evidence="1">Cell membrane</location>
        <topology evidence="1">Multi-pass membrane protein</topology>
    </subcellularLocation>
</comment>
<dbReference type="EMBL" id="CP001291">
    <property type="protein sequence ID" value="ACK71066.1"/>
    <property type="molecule type" value="Genomic_DNA"/>
</dbReference>
<feature type="transmembrane region" description="Helical" evidence="7">
    <location>
        <begin position="356"/>
        <end position="377"/>
    </location>
</feature>